<organism evidence="1">
    <name type="scientific">Rhizophora mucronata</name>
    <name type="common">Asiatic mangrove</name>
    <dbReference type="NCBI Taxonomy" id="61149"/>
    <lineage>
        <taxon>Eukaryota</taxon>
        <taxon>Viridiplantae</taxon>
        <taxon>Streptophyta</taxon>
        <taxon>Embryophyta</taxon>
        <taxon>Tracheophyta</taxon>
        <taxon>Spermatophyta</taxon>
        <taxon>Magnoliopsida</taxon>
        <taxon>eudicotyledons</taxon>
        <taxon>Gunneridae</taxon>
        <taxon>Pentapetalae</taxon>
        <taxon>rosids</taxon>
        <taxon>fabids</taxon>
        <taxon>Malpighiales</taxon>
        <taxon>Rhizophoraceae</taxon>
        <taxon>Rhizophora</taxon>
    </lineage>
</organism>
<dbReference type="EMBL" id="GGEC01062909">
    <property type="protein sequence ID" value="MBX43393.1"/>
    <property type="molecule type" value="Transcribed_RNA"/>
</dbReference>
<proteinExistence type="predicted"/>
<accession>A0A2P2NLQ2</accession>
<reference evidence="1" key="1">
    <citation type="submission" date="2018-02" db="EMBL/GenBank/DDBJ databases">
        <title>Rhizophora mucronata_Transcriptome.</title>
        <authorList>
            <person name="Meera S.P."/>
            <person name="Sreeshan A."/>
            <person name="Augustine A."/>
        </authorList>
    </citation>
    <scope>NUCLEOTIDE SEQUENCE</scope>
    <source>
        <tissue evidence="1">Leaf</tissue>
    </source>
</reference>
<name>A0A2P2NLQ2_RHIMU</name>
<sequence length="36" mass="4264">MQNLFGIALTFKLGLFLFKLWTMMRMCLAKLLFCGY</sequence>
<dbReference type="AlphaFoldDB" id="A0A2P2NLQ2"/>
<evidence type="ECO:0000313" key="1">
    <source>
        <dbReference type="EMBL" id="MBX43393.1"/>
    </source>
</evidence>
<protein>
    <submittedName>
        <fullName evidence="1">Uncharacterized protein</fullName>
    </submittedName>
</protein>